<protein>
    <recommendedName>
        <fullName evidence="3 10">Adenosine kinase</fullName>
        <shortName evidence="10">AK</shortName>
        <ecNumber evidence="3 10">2.7.1.20</ecNumber>
    </recommendedName>
    <alternativeName>
        <fullName evidence="10">Adenosine 5'-phosphotransferase</fullName>
    </alternativeName>
</protein>
<evidence type="ECO:0000256" key="7">
    <source>
        <dbReference type="ARBA" id="ARBA00022777"/>
    </source>
</evidence>
<dbReference type="InterPro" id="IPR011611">
    <property type="entry name" value="PfkB_dom"/>
</dbReference>
<evidence type="ECO:0000256" key="8">
    <source>
        <dbReference type="ARBA" id="ARBA00022840"/>
    </source>
</evidence>
<evidence type="ECO:0000256" key="10">
    <source>
        <dbReference type="RuleBase" id="RU368116"/>
    </source>
</evidence>
<keyword evidence="14" id="KW-1185">Reference proteome</keyword>
<dbReference type="InterPro" id="IPR001805">
    <property type="entry name" value="Adenokinase"/>
</dbReference>
<feature type="region of interest" description="Disordered" evidence="11">
    <location>
        <begin position="287"/>
        <end position="308"/>
    </location>
</feature>
<organism evidence="13 14">
    <name type="scientific">Macrostomum lignano</name>
    <dbReference type="NCBI Taxonomy" id="282301"/>
    <lineage>
        <taxon>Eukaryota</taxon>
        <taxon>Metazoa</taxon>
        <taxon>Spiralia</taxon>
        <taxon>Lophotrochozoa</taxon>
        <taxon>Platyhelminthes</taxon>
        <taxon>Rhabditophora</taxon>
        <taxon>Macrostomorpha</taxon>
        <taxon>Macrostomida</taxon>
        <taxon>Macrostomidae</taxon>
        <taxon>Macrostomum</taxon>
    </lineage>
</organism>
<comment type="pathway">
    <text evidence="1 10">Purine metabolism; AMP biosynthesis via salvage pathway; AMP from adenosine: step 1/1.</text>
</comment>
<dbReference type="PANTHER" id="PTHR45769">
    <property type="entry name" value="ADENOSINE KINASE"/>
    <property type="match status" value="1"/>
</dbReference>
<evidence type="ECO:0000256" key="3">
    <source>
        <dbReference type="ARBA" id="ARBA00012119"/>
    </source>
</evidence>
<dbReference type="AlphaFoldDB" id="A0A267GQF9"/>
<dbReference type="GO" id="GO:0005634">
    <property type="term" value="C:nucleus"/>
    <property type="evidence" value="ECO:0007669"/>
    <property type="project" value="UniProtKB-SubCell"/>
</dbReference>
<evidence type="ECO:0000313" key="13">
    <source>
        <dbReference type="EMBL" id="PAA88270.1"/>
    </source>
</evidence>
<dbReference type="CDD" id="cd01168">
    <property type="entry name" value="adenosine_kinase"/>
    <property type="match status" value="1"/>
</dbReference>
<evidence type="ECO:0000313" key="14">
    <source>
        <dbReference type="Proteomes" id="UP000215902"/>
    </source>
</evidence>
<dbReference type="OrthoDB" id="432447at2759"/>
<evidence type="ECO:0000259" key="12">
    <source>
        <dbReference type="Pfam" id="PF00294"/>
    </source>
</evidence>
<comment type="subcellular location">
    <subcellularLocation>
        <location evidence="10">Nucleus</location>
    </subcellularLocation>
</comment>
<dbReference type="GO" id="GO:0005524">
    <property type="term" value="F:ATP binding"/>
    <property type="evidence" value="ECO:0007669"/>
    <property type="project" value="UniProtKB-UniRule"/>
</dbReference>
<evidence type="ECO:0000256" key="4">
    <source>
        <dbReference type="ARBA" id="ARBA00022679"/>
    </source>
</evidence>
<comment type="caution">
    <text evidence="13">The sequence shown here is derived from an EMBL/GenBank/DDBJ whole genome shotgun (WGS) entry which is preliminary data.</text>
</comment>
<name>A0A267GQF9_9PLAT</name>
<reference evidence="13 14" key="1">
    <citation type="submission" date="2017-06" db="EMBL/GenBank/DDBJ databases">
        <title>A platform for efficient transgenesis in Macrostomum lignano, a flatworm model organism for stem cell research.</title>
        <authorList>
            <person name="Berezikov E."/>
        </authorList>
    </citation>
    <scope>NUCLEOTIDE SEQUENCE [LARGE SCALE GENOMIC DNA]</scope>
    <source>
        <strain evidence="13">DV1</strain>
        <tissue evidence="13">Whole organism</tissue>
    </source>
</reference>
<keyword evidence="7 10" id="KW-0418">Kinase</keyword>
<dbReference type="Proteomes" id="UP000215902">
    <property type="component" value="Unassembled WGS sequence"/>
</dbReference>
<keyword evidence="4 10" id="KW-0808">Transferase</keyword>
<keyword evidence="10" id="KW-0539">Nucleus</keyword>
<dbReference type="InterPro" id="IPR029056">
    <property type="entry name" value="Ribokinase-like"/>
</dbReference>
<evidence type="ECO:0000256" key="6">
    <source>
        <dbReference type="ARBA" id="ARBA00022741"/>
    </source>
</evidence>
<dbReference type="EC" id="2.7.1.20" evidence="3 10"/>
<dbReference type="EMBL" id="NIVC01000197">
    <property type="protein sequence ID" value="PAA88270.1"/>
    <property type="molecule type" value="Genomic_DNA"/>
</dbReference>
<evidence type="ECO:0000256" key="1">
    <source>
        <dbReference type="ARBA" id="ARBA00004801"/>
    </source>
</evidence>
<dbReference type="PANTHER" id="PTHR45769:SF3">
    <property type="entry name" value="ADENOSINE KINASE"/>
    <property type="match status" value="1"/>
</dbReference>
<evidence type="ECO:0000256" key="11">
    <source>
        <dbReference type="SAM" id="MobiDB-lite"/>
    </source>
</evidence>
<dbReference type="PRINTS" id="PR00989">
    <property type="entry name" value="ADENOKINASE"/>
</dbReference>
<dbReference type="GO" id="GO:0004001">
    <property type="term" value="F:adenosine kinase activity"/>
    <property type="evidence" value="ECO:0007669"/>
    <property type="project" value="UniProtKB-UniRule"/>
</dbReference>
<dbReference type="GO" id="GO:0044209">
    <property type="term" value="P:AMP salvage"/>
    <property type="evidence" value="ECO:0007669"/>
    <property type="project" value="UniProtKB-UniRule"/>
</dbReference>
<evidence type="ECO:0000256" key="5">
    <source>
        <dbReference type="ARBA" id="ARBA00022726"/>
    </source>
</evidence>
<comment type="subunit">
    <text evidence="10">Monomer.</text>
</comment>
<keyword evidence="6 10" id="KW-0547">Nucleotide-binding</keyword>
<proteinExistence type="inferred from homology"/>
<evidence type="ECO:0000256" key="2">
    <source>
        <dbReference type="ARBA" id="ARBA00010688"/>
    </source>
</evidence>
<keyword evidence="10" id="KW-0460">Magnesium</keyword>
<keyword evidence="5 10" id="KW-0660">Purine salvage</keyword>
<dbReference type="STRING" id="282301.A0A267GQF9"/>
<evidence type="ECO:0000256" key="9">
    <source>
        <dbReference type="PIRSR" id="PIRSR601805-1"/>
    </source>
</evidence>
<sequence length="308" mass="32502">MNSIRVAQWLLSNGDSRSSATGFLGAVGTDEAGQLLFDLAGRAGLQARLERVSSKPTGICAALITGQNRTLVTRLGAALHFSDAHLASEPCQSLVNQARMLYIGGFFFSSNPGAIARLVKLEGPLIAMNLHATFLCENFANPELLSRIDLLFGNEREALTLARHLADCGDAELAKLPLDCGQKNSMISDDLLLQLAGIIVGRLRQSRRPRVVFTHGAKPLAFAAGGSGGPVGHPVPTVEPARVRDTNGCGDAFVGGFLAGAVQQLSDPACVRLGQYAAEVVIEQDGCSLPDWEPRPPPSSQLDLPLGS</sequence>
<gene>
    <name evidence="13" type="ORF">BOX15_Mlig012962g1</name>
</gene>
<dbReference type="UniPathway" id="UPA00588">
    <property type="reaction ID" value="UER00659"/>
</dbReference>
<dbReference type="GO" id="GO:0005829">
    <property type="term" value="C:cytosol"/>
    <property type="evidence" value="ECO:0007669"/>
    <property type="project" value="TreeGrafter"/>
</dbReference>
<comment type="catalytic activity">
    <reaction evidence="10">
        <text>adenosine + ATP = AMP + ADP + H(+)</text>
        <dbReference type="Rhea" id="RHEA:20824"/>
        <dbReference type="ChEBI" id="CHEBI:15378"/>
        <dbReference type="ChEBI" id="CHEBI:16335"/>
        <dbReference type="ChEBI" id="CHEBI:30616"/>
        <dbReference type="ChEBI" id="CHEBI:456215"/>
        <dbReference type="ChEBI" id="CHEBI:456216"/>
        <dbReference type="EC" id="2.7.1.20"/>
    </reaction>
</comment>
<dbReference type="Pfam" id="PF00294">
    <property type="entry name" value="PfkB"/>
    <property type="match status" value="1"/>
</dbReference>
<feature type="domain" description="Carbohydrate kinase PfkB" evidence="12">
    <location>
        <begin position="2"/>
        <end position="290"/>
    </location>
</feature>
<accession>A0A267GQF9</accession>
<dbReference type="Gene3D" id="3.40.1190.20">
    <property type="match status" value="1"/>
</dbReference>
<comment type="function">
    <text evidence="10">ATP dependent phosphorylation of adenosine and other related nucleoside analogs to monophosphate derivatives.</text>
</comment>
<dbReference type="SUPFAM" id="SSF53613">
    <property type="entry name" value="Ribokinase-like"/>
    <property type="match status" value="1"/>
</dbReference>
<keyword evidence="8 10" id="KW-0067">ATP-binding</keyword>
<dbReference type="GO" id="GO:0006144">
    <property type="term" value="P:purine nucleobase metabolic process"/>
    <property type="evidence" value="ECO:0007669"/>
    <property type="project" value="TreeGrafter"/>
</dbReference>
<comment type="similarity">
    <text evidence="2 10">Belongs to the carbohydrate kinase PfkB family.</text>
</comment>
<dbReference type="GO" id="GO:0006166">
    <property type="term" value="P:purine ribonucleoside salvage"/>
    <property type="evidence" value="ECO:0007669"/>
    <property type="project" value="UniProtKB-KW"/>
</dbReference>
<feature type="active site" description="Proton acceptor" evidence="9">
    <location>
        <position position="251"/>
    </location>
</feature>
<comment type="cofactor">
    <cofactor evidence="10">
        <name>Mg(2+)</name>
        <dbReference type="ChEBI" id="CHEBI:18420"/>
    </cofactor>
    <text evidence="10">Binds 3 Mg(2+) ions per subunit.</text>
</comment>